<sequence length="75" mass="8523">MLRKLRTVELNRLLAPDATVAPPSPCVSVCRMDAARQYCEGCLRTLEELRAWGSSDASAQRQIWLKIKERCYPTV</sequence>
<comment type="caution">
    <text evidence="1">The sequence shown here is derived from an EMBL/GenBank/DDBJ whole genome shotgun (WGS) entry which is preliminary data.</text>
</comment>
<organism evidence="1 2">
    <name type="scientific">Comamonas avium</name>
    <dbReference type="NCBI Taxonomy" id="2762231"/>
    <lineage>
        <taxon>Bacteria</taxon>
        <taxon>Pseudomonadati</taxon>
        <taxon>Pseudomonadota</taxon>
        <taxon>Betaproteobacteria</taxon>
        <taxon>Burkholderiales</taxon>
        <taxon>Comamonadaceae</taxon>
        <taxon>Comamonas</taxon>
    </lineage>
</organism>
<reference evidence="1 2" key="1">
    <citation type="submission" date="2020-08" db="EMBL/GenBank/DDBJ databases">
        <title>A Genomic Blueprint of the Chicken Gut Microbiome.</title>
        <authorList>
            <person name="Gilroy R."/>
            <person name="Ravi A."/>
            <person name="Getino M."/>
            <person name="Pursley I."/>
            <person name="Horton D.L."/>
            <person name="Alikhan N.-F."/>
            <person name="Baker D."/>
            <person name="Gharbi K."/>
            <person name="Hall N."/>
            <person name="Watson M."/>
            <person name="Adriaenssens E.M."/>
            <person name="Foster-Nyarko E."/>
            <person name="Jarju S."/>
            <person name="Secka A."/>
            <person name="Antonio M."/>
            <person name="Oren A."/>
            <person name="Chaudhuri R."/>
            <person name="La Ragione R.M."/>
            <person name="Hildebrand F."/>
            <person name="Pallen M.J."/>
        </authorList>
    </citation>
    <scope>NUCLEOTIDE SEQUENCE [LARGE SCALE GENOMIC DNA]</scope>
    <source>
        <strain evidence="1 2">Sa2CVA6</strain>
    </source>
</reference>
<dbReference type="Proteomes" id="UP000634919">
    <property type="component" value="Unassembled WGS sequence"/>
</dbReference>
<dbReference type="Pfam" id="PF06945">
    <property type="entry name" value="DUF1289"/>
    <property type="match status" value="1"/>
</dbReference>
<evidence type="ECO:0000313" key="1">
    <source>
        <dbReference type="EMBL" id="MBD7961867.1"/>
    </source>
</evidence>
<accession>A0ABR8SEE9</accession>
<gene>
    <name evidence="1" type="ORF">H9646_15445</name>
</gene>
<proteinExistence type="predicted"/>
<dbReference type="InterPro" id="IPR010710">
    <property type="entry name" value="DUF1289"/>
</dbReference>
<dbReference type="EMBL" id="JACSQK010000007">
    <property type="protein sequence ID" value="MBD7961867.1"/>
    <property type="molecule type" value="Genomic_DNA"/>
</dbReference>
<name>A0ABR8SEE9_9BURK</name>
<dbReference type="PANTHER" id="PTHR35175">
    <property type="entry name" value="DUF1289 DOMAIN-CONTAINING PROTEIN"/>
    <property type="match status" value="1"/>
</dbReference>
<protein>
    <submittedName>
        <fullName evidence="1">DUF1289 domain-containing protein</fullName>
    </submittedName>
</protein>
<dbReference type="PANTHER" id="PTHR35175:SF2">
    <property type="entry name" value="DUF1289 DOMAIN-CONTAINING PROTEIN"/>
    <property type="match status" value="1"/>
</dbReference>
<evidence type="ECO:0000313" key="2">
    <source>
        <dbReference type="Proteomes" id="UP000634919"/>
    </source>
</evidence>
<keyword evidence="2" id="KW-1185">Reference proteome</keyword>